<protein>
    <submittedName>
        <fullName evidence="1">Uncharacterized protein</fullName>
    </submittedName>
</protein>
<sequence>MVFEGNSGFGRLLCQYPRLKLQHHTSLSLDGGRGDLVGVKRPPSGVVRRFGEEVAPQVSSSLSVRGCKLRGPPQNSRRVALKRAVDITELTGSRWISRVSGDSFVKSDPETVPFQTVCRYSDTKPQQHCFKKDVIHLTRCGAEVWRVCPSSGVFLII</sequence>
<keyword evidence="2" id="KW-1185">Reference proteome</keyword>
<proteinExistence type="predicted"/>
<evidence type="ECO:0000313" key="1">
    <source>
        <dbReference type="EMBL" id="GBL75394.1"/>
    </source>
</evidence>
<dbReference type="AlphaFoldDB" id="A0A4Y2A8Z6"/>
<dbReference type="Proteomes" id="UP000499080">
    <property type="component" value="Unassembled WGS sequence"/>
</dbReference>
<comment type="caution">
    <text evidence="1">The sequence shown here is derived from an EMBL/GenBank/DDBJ whole genome shotgun (WGS) entry which is preliminary data.</text>
</comment>
<gene>
    <name evidence="1" type="ORF">AVEN_194587_1</name>
</gene>
<accession>A0A4Y2A8Z6</accession>
<dbReference type="EMBL" id="BGPR01000007">
    <property type="protein sequence ID" value="GBL75394.1"/>
    <property type="molecule type" value="Genomic_DNA"/>
</dbReference>
<evidence type="ECO:0000313" key="2">
    <source>
        <dbReference type="Proteomes" id="UP000499080"/>
    </source>
</evidence>
<name>A0A4Y2A8Z6_ARAVE</name>
<organism evidence="1 2">
    <name type="scientific">Araneus ventricosus</name>
    <name type="common">Orbweaver spider</name>
    <name type="synonym">Epeira ventricosa</name>
    <dbReference type="NCBI Taxonomy" id="182803"/>
    <lineage>
        <taxon>Eukaryota</taxon>
        <taxon>Metazoa</taxon>
        <taxon>Ecdysozoa</taxon>
        <taxon>Arthropoda</taxon>
        <taxon>Chelicerata</taxon>
        <taxon>Arachnida</taxon>
        <taxon>Araneae</taxon>
        <taxon>Araneomorphae</taxon>
        <taxon>Entelegynae</taxon>
        <taxon>Araneoidea</taxon>
        <taxon>Araneidae</taxon>
        <taxon>Araneus</taxon>
    </lineage>
</organism>
<reference evidence="1 2" key="1">
    <citation type="journal article" date="2019" name="Sci. Rep.">
        <title>Orb-weaving spider Araneus ventricosus genome elucidates the spidroin gene catalogue.</title>
        <authorList>
            <person name="Kono N."/>
            <person name="Nakamura H."/>
            <person name="Ohtoshi R."/>
            <person name="Moran D.A.P."/>
            <person name="Shinohara A."/>
            <person name="Yoshida Y."/>
            <person name="Fujiwara M."/>
            <person name="Mori M."/>
            <person name="Tomita M."/>
            <person name="Arakawa K."/>
        </authorList>
    </citation>
    <scope>NUCLEOTIDE SEQUENCE [LARGE SCALE GENOMIC DNA]</scope>
</reference>